<dbReference type="InterPro" id="IPR055065">
    <property type="entry name" value="OB_MCM10"/>
</dbReference>
<dbReference type="GO" id="GO:0003688">
    <property type="term" value="F:DNA replication origin binding"/>
    <property type="evidence" value="ECO:0007669"/>
    <property type="project" value="TreeGrafter"/>
</dbReference>
<dbReference type="GO" id="GO:0006270">
    <property type="term" value="P:DNA replication initiation"/>
    <property type="evidence" value="ECO:0007669"/>
    <property type="project" value="InterPro"/>
</dbReference>
<dbReference type="PANTHER" id="PTHR13454">
    <property type="entry name" value="PROTEIN MCM10 HOMOLOG"/>
    <property type="match status" value="1"/>
</dbReference>
<evidence type="ECO:0000313" key="4">
    <source>
        <dbReference type="Proteomes" id="UP000005237"/>
    </source>
</evidence>
<sequence>MDPLDDLLTQLEDVEPEELKPMSTAKKIEPRIPDIFQEECNPQENDKESNSKEFVDENSDDEELYIKKRELTEQGANLERYLKKNASTSGPSATNAWKTNKKSMLTGLTKPDSAAVTVGIVRFDKFHISTRNPKISASSFGAFTAGMKLEVLSNLKPTSTFKEAWCTMGVIVEKGFKKKSANGNDFLIWKVHDLKDCQTPPVKLLMFGDAVKDHWEIKLGQVIALVSAQIGDDSSASGKKAAAAVLKVGKSNNIVEIGQSAHFGICRGLILAGI</sequence>
<reference evidence="3" key="2">
    <citation type="submission" date="2022-06" db="UniProtKB">
        <authorList>
            <consortium name="EnsemblMetazoa"/>
        </authorList>
    </citation>
    <scope>IDENTIFICATION</scope>
    <source>
        <strain evidence="3">DF5081</strain>
    </source>
</reference>
<evidence type="ECO:0000259" key="2">
    <source>
        <dbReference type="Pfam" id="PF22379"/>
    </source>
</evidence>
<dbReference type="Proteomes" id="UP000005237">
    <property type="component" value="Unassembled WGS sequence"/>
</dbReference>
<organism evidence="3 4">
    <name type="scientific">Caenorhabditis japonica</name>
    <dbReference type="NCBI Taxonomy" id="281687"/>
    <lineage>
        <taxon>Eukaryota</taxon>
        <taxon>Metazoa</taxon>
        <taxon>Ecdysozoa</taxon>
        <taxon>Nematoda</taxon>
        <taxon>Chromadorea</taxon>
        <taxon>Rhabditida</taxon>
        <taxon>Rhabditina</taxon>
        <taxon>Rhabditomorpha</taxon>
        <taxon>Rhabditoidea</taxon>
        <taxon>Rhabditidae</taxon>
        <taxon>Peloderinae</taxon>
        <taxon>Caenorhabditis</taxon>
    </lineage>
</organism>
<dbReference type="InterPro" id="IPR012340">
    <property type="entry name" value="NA-bd_OB-fold"/>
</dbReference>
<keyword evidence="4" id="KW-1185">Reference proteome</keyword>
<evidence type="ECO:0000313" key="3">
    <source>
        <dbReference type="EnsemblMetazoa" id="CJA32983.1"/>
    </source>
</evidence>
<protein>
    <recommendedName>
        <fullName evidence="2">MCM10 OB-fold domain-containing protein</fullName>
    </recommendedName>
</protein>
<proteinExistence type="predicted"/>
<dbReference type="EnsemblMetazoa" id="CJA32983.1">
    <property type="protein sequence ID" value="CJA32983.1"/>
    <property type="gene ID" value="WBGene00208830"/>
</dbReference>
<dbReference type="GO" id="GO:0003697">
    <property type="term" value="F:single-stranded DNA binding"/>
    <property type="evidence" value="ECO:0007669"/>
    <property type="project" value="InterPro"/>
</dbReference>
<dbReference type="Gene3D" id="2.40.50.140">
    <property type="entry name" value="Nucleic acid-binding proteins"/>
    <property type="match status" value="1"/>
</dbReference>
<feature type="compositionally biased region" description="Basic and acidic residues" evidence="1">
    <location>
        <begin position="44"/>
        <end position="55"/>
    </location>
</feature>
<dbReference type="GO" id="GO:0043596">
    <property type="term" value="C:nuclear replication fork"/>
    <property type="evidence" value="ECO:0007669"/>
    <property type="project" value="TreeGrafter"/>
</dbReference>
<reference evidence="4" key="1">
    <citation type="submission" date="2010-08" db="EMBL/GenBank/DDBJ databases">
        <authorList>
            <consortium name="Caenorhabditis japonica Sequencing Consortium"/>
            <person name="Wilson R.K."/>
        </authorList>
    </citation>
    <scope>NUCLEOTIDE SEQUENCE [LARGE SCALE GENOMIC DNA]</scope>
    <source>
        <strain evidence="4">DF5081</strain>
    </source>
</reference>
<evidence type="ECO:0000256" key="1">
    <source>
        <dbReference type="SAM" id="MobiDB-lite"/>
    </source>
</evidence>
<feature type="region of interest" description="Disordered" evidence="1">
    <location>
        <begin position="1"/>
        <end position="60"/>
    </location>
</feature>
<dbReference type="AlphaFoldDB" id="A0A8R1EG36"/>
<feature type="domain" description="MCM10 OB-fold" evidence="2">
    <location>
        <begin position="131"/>
        <end position="237"/>
    </location>
</feature>
<dbReference type="Pfam" id="PF22379">
    <property type="entry name" value="OB_MCM10"/>
    <property type="match status" value="1"/>
</dbReference>
<name>A0A8R1EG36_CAEJA</name>
<dbReference type="PANTHER" id="PTHR13454:SF11">
    <property type="entry name" value="PROTEIN MCM10 HOMOLOG"/>
    <property type="match status" value="1"/>
</dbReference>
<dbReference type="InterPro" id="IPR040184">
    <property type="entry name" value="Mcm10"/>
</dbReference>
<accession>A0A8R1EG36</accession>